<organism evidence="1 2">
    <name type="scientific">Flavobacterium petrolei</name>
    <dbReference type="NCBI Taxonomy" id="2259594"/>
    <lineage>
        <taxon>Bacteria</taxon>
        <taxon>Pseudomonadati</taxon>
        <taxon>Bacteroidota</taxon>
        <taxon>Flavobacteriia</taxon>
        <taxon>Flavobacteriales</taxon>
        <taxon>Flavobacteriaceae</taxon>
        <taxon>Flavobacterium</taxon>
    </lineage>
</organism>
<gene>
    <name evidence="1" type="ORF">DR871_015285</name>
</gene>
<evidence type="ECO:0000313" key="1">
    <source>
        <dbReference type="EMBL" id="RYJ50857.1"/>
    </source>
</evidence>
<keyword evidence="2" id="KW-1185">Reference proteome</keyword>
<protein>
    <recommendedName>
        <fullName evidence="3">Glycosyltransferase</fullName>
    </recommendedName>
</protein>
<accession>A0A482TIB4</accession>
<dbReference type="SUPFAM" id="SSF53756">
    <property type="entry name" value="UDP-Glycosyltransferase/glycogen phosphorylase"/>
    <property type="match status" value="1"/>
</dbReference>
<dbReference type="OrthoDB" id="9816564at2"/>
<name>A0A482TIB4_9FLAO</name>
<dbReference type="AlphaFoldDB" id="A0A482TIB4"/>
<reference evidence="1 2" key="1">
    <citation type="submission" date="2019-01" db="EMBL/GenBank/DDBJ databases">
        <title>Flavobacterium sp. nov. isolated from arctic soil.</title>
        <authorList>
            <person name="Kim D.-U."/>
        </authorList>
    </citation>
    <scope>NUCLEOTIDE SEQUENCE [LARGE SCALE GENOMIC DNA]</scope>
    <source>
        <strain evidence="1 2">Kopri-42</strain>
    </source>
</reference>
<dbReference type="Proteomes" id="UP000253235">
    <property type="component" value="Unassembled WGS sequence"/>
</dbReference>
<comment type="caution">
    <text evidence="1">The sequence shown here is derived from an EMBL/GenBank/DDBJ whole genome shotgun (WGS) entry which is preliminary data.</text>
</comment>
<dbReference type="RefSeq" id="WP_129752553.1">
    <property type="nucleotide sequence ID" value="NZ_QNVY02000006.1"/>
</dbReference>
<proteinExistence type="predicted"/>
<dbReference type="Gene3D" id="3.40.50.2000">
    <property type="entry name" value="Glycogen Phosphorylase B"/>
    <property type="match status" value="2"/>
</dbReference>
<sequence length="368" mass="43494">MRIIYLMHVSWFWAKQRPQFIAEHLSKENKITVIYPQQFGKKEKCVENLNPNLKIKYFRRIPGAYKIKFFGMLHDLIVACQLWSDIRKTDVVWVTHPFLYRFLIFFNFSTNVKLVYDCMDDVLEFPDTVNNVSRRKSMLELEKALVSRSKIVFSTSHYLSEKLKKRYGSDLNPKLVNNAINIDSFTKKSHEELPEVIEKCFRDDCVNIVYVGTISSWLDLDLIRKSIGIQDKLNYIFVGPSEIFLQNEERLNFPGPIKHELVPALLKRADVLTMPFILNELILAVNPVKLYEYIYSNKPIVSVRYEETEQFSPYVMLYKNEEEYLKIMQQLVLGDFPLLDVDCNQSFVKNNTWNKRVEIIQECLIKEI</sequence>
<dbReference type="EMBL" id="QNVY02000006">
    <property type="protein sequence ID" value="RYJ50857.1"/>
    <property type="molecule type" value="Genomic_DNA"/>
</dbReference>
<evidence type="ECO:0008006" key="3">
    <source>
        <dbReference type="Google" id="ProtNLM"/>
    </source>
</evidence>
<evidence type="ECO:0000313" key="2">
    <source>
        <dbReference type="Proteomes" id="UP000253235"/>
    </source>
</evidence>